<reference evidence="1 2" key="1">
    <citation type="submission" date="2019-05" db="EMBL/GenBank/DDBJ databases">
        <authorList>
            <person name="Zhou X."/>
        </authorList>
    </citation>
    <scope>NUCLEOTIDE SEQUENCE [LARGE SCALE GENOMIC DNA]</scope>
    <source>
        <strain evidence="1 2">DSM 432</strain>
    </source>
</reference>
<accession>A0A6C1KKL4</accession>
<comment type="caution">
    <text evidence="1">The sequence shown here is derived from an EMBL/GenBank/DDBJ whole genome shotgun (WGS) entry which is preliminary data.</text>
</comment>
<evidence type="ECO:0000313" key="2">
    <source>
        <dbReference type="Proteomes" id="UP000305131"/>
    </source>
</evidence>
<dbReference type="InterPro" id="IPR010239">
    <property type="entry name" value="CHP02001"/>
</dbReference>
<dbReference type="Proteomes" id="UP000305131">
    <property type="component" value="Unassembled WGS sequence"/>
</dbReference>
<dbReference type="OrthoDB" id="9793561at2"/>
<dbReference type="NCBIfam" id="TIGR02001">
    <property type="entry name" value="gcw_chp"/>
    <property type="match status" value="1"/>
</dbReference>
<name>A0A6C1KKL4_XANAU</name>
<proteinExistence type="predicted"/>
<dbReference type="AlphaFoldDB" id="A0A6C1KKL4"/>
<protein>
    <submittedName>
        <fullName evidence="1">Uncharacterized protein</fullName>
    </submittedName>
</protein>
<dbReference type="EMBL" id="VAUP01000013">
    <property type="protein sequence ID" value="TLX44187.1"/>
    <property type="molecule type" value="Genomic_DNA"/>
</dbReference>
<gene>
    <name evidence="1" type="ORF">FBQ73_04515</name>
</gene>
<evidence type="ECO:0000313" key="1">
    <source>
        <dbReference type="EMBL" id="TLX44187.1"/>
    </source>
</evidence>
<organism evidence="1 2">
    <name type="scientific">Xanthobacter autotrophicus</name>
    <dbReference type="NCBI Taxonomy" id="280"/>
    <lineage>
        <taxon>Bacteria</taxon>
        <taxon>Pseudomonadati</taxon>
        <taxon>Pseudomonadota</taxon>
        <taxon>Alphaproteobacteria</taxon>
        <taxon>Hyphomicrobiales</taxon>
        <taxon>Xanthobacteraceae</taxon>
        <taxon>Xanthobacter</taxon>
    </lineage>
</organism>
<dbReference type="Pfam" id="PF09694">
    <property type="entry name" value="Gcw_chp"/>
    <property type="match status" value="1"/>
</dbReference>
<sequence length="355" mass="38393">MAKVRCIFATQESSIHAGLHKSVAGAALIFPLDMRQGPDFYQSKSLRGTVMKKFAVVAASLLLAGAASAADLSSPMPVKAVPAPEAPLWDLAFGVTGTSDYLFRGISQTNNNPAIQGFVELQLFDWVYFNVWASNQNWVNTTIDGLGYTDGNSSLEVDFSGGLRHTWGNFALDVGAVYYTYPGSSSSRDPITGLNTGPGSSDYNYWEIYAKPSYTVAPWLTLGLNLYWTSDFASTGTDGTALSGTVKVPLPSFGPGEAFGWYASGEFGHQWLSTSAYNYEVNYAFTDLTYLQTIPGYNWWNVGVAFTYKAATLDLRYSGTDLSDADCGFMISNTNSCGNKFLATLSFATSLNALK</sequence>